<dbReference type="PROSITE" id="PS51379">
    <property type="entry name" value="4FE4S_FER_2"/>
    <property type="match status" value="2"/>
</dbReference>
<feature type="domain" description="4Fe-4S ferredoxin-type" evidence="1">
    <location>
        <begin position="776"/>
        <end position="806"/>
    </location>
</feature>
<dbReference type="AlphaFoldDB" id="A0A4Q7MSX7"/>
<dbReference type="SUPFAM" id="SSF54862">
    <property type="entry name" value="4Fe-4S ferredoxins"/>
    <property type="match status" value="1"/>
</dbReference>
<dbReference type="EMBL" id="SGXA01000002">
    <property type="protein sequence ID" value="RZS71932.1"/>
    <property type="molecule type" value="Genomic_DNA"/>
</dbReference>
<organism evidence="2 3">
    <name type="scientific">Pseudobacter ginsenosidimutans</name>
    <dbReference type="NCBI Taxonomy" id="661488"/>
    <lineage>
        <taxon>Bacteria</taxon>
        <taxon>Pseudomonadati</taxon>
        <taxon>Bacteroidota</taxon>
        <taxon>Chitinophagia</taxon>
        <taxon>Chitinophagales</taxon>
        <taxon>Chitinophagaceae</taxon>
        <taxon>Pseudobacter</taxon>
    </lineage>
</organism>
<name>A0A4Q7MSX7_9BACT</name>
<dbReference type="Gene3D" id="3.40.228.10">
    <property type="entry name" value="Dimethylsulfoxide Reductase, domain 2"/>
    <property type="match status" value="1"/>
</dbReference>
<dbReference type="Gene3D" id="3.30.70.20">
    <property type="match status" value="2"/>
</dbReference>
<keyword evidence="3" id="KW-1185">Reference proteome</keyword>
<dbReference type="Gene3D" id="3.30.2070.10">
    <property type="entry name" value="Formate dehydrogenase/DMSO reductase"/>
    <property type="match status" value="1"/>
</dbReference>
<dbReference type="Gene3D" id="3.40.50.740">
    <property type="match status" value="1"/>
</dbReference>
<dbReference type="PROSITE" id="PS51318">
    <property type="entry name" value="TAT"/>
    <property type="match status" value="1"/>
</dbReference>
<dbReference type="InterPro" id="IPR006311">
    <property type="entry name" value="TAT_signal"/>
</dbReference>
<dbReference type="PANTHER" id="PTHR42783:SF3">
    <property type="entry name" value="GLUTAMATE SYNTHASE [NADPH] SMALL CHAIN-RELATED"/>
    <property type="match status" value="1"/>
</dbReference>
<dbReference type="InterPro" id="IPR030948">
    <property type="entry name" value="TAT_var_transloc_signal_dom"/>
</dbReference>
<sequence>MAKKKYWQSFTELNNSEAHQKLAENEFNEDLPVQDAADNNGLANGSATRRDFLKYLGFSTAAAMAAASCEVPVRKAVPYVNRPQDIVPGVADYYATTYISGGEAIPIVAKVRDGRPIKVEGNTLSKSTKGATTARVQASVLDLYDTARLRNPEANKTAVHYDVIDKQITDALAALNGAPIVLLTATVNSPTYKQVIGEFLAKYPGSRHVQFDAISYSGMILANEATYGKKAIPSYQFENAKVIVSLGADFLATWLSPVEFQRGYSAGRKVNEKNPDISKHYQFESMMSLTGSNADERYTHRPSQIGVVAAALLSAVNGQGAVGVEGNLKKGIEAAAKDLAANRGKALVVADSNNVNIQILVNAINEAIGANGTTINWAAPILTHQGLDSEMATLVADMEAGRVGALLIDRVNPAYEYFDGDRFKKALAKVSVTVSFNEKMDETTQGCKYSLPAPHFLESWGDAEFKAGQISMIQPTINPLFDTRPVQDSLLKWAGNATAYDLYFKNYWTAKLGTADNYNKALQDGIIETEIAPAGAAFNGAAVAGAQAAAAGMKKGGNVEVVIYQKVSMGDGKQGNNPWLLEMPDPITRVSWDNYAVISPAMAKEMFGIDISNSRGADKYEVEVMKPMLELTVGNKKLELPIMVIPGTQPNTIAIAVGYGRVKEIGRSVVAIGGAPVGFNAYPLLSYNGSTVEWIATDKVEVKKLSKEYKIAQTQNHNSYEGRHEVVKEVTLDEFKKTPTIIRDARAKELAPWGGLDNYEKEGTLYPVHARPGIKWGMSIDLNSCYGCGACVVACNAENNIPIVGKHEVARFHDMHWLRIDRYFSGNPNDSDSIQTVFMPMLCQHCDNAPCENVCPVAATNHSSEGLNQMTYNRCIGTRYCANNCPFKVRRFNWADYTGADSFKDNQRPLVEEGKLDDVVLMMNDELTRMVLNPDVTVRSRGVIEKCSFCVQRLQEGKLKAKKAGRELQDDDVKTACQQACAADAIVFGNANNPESEVSKVRKENGLRLYHALEQIHVMPNINYLAKVRNSHEIANAGHLSAEVFEHKVETPAAAGEHHSAH</sequence>
<dbReference type="SUPFAM" id="SSF53706">
    <property type="entry name" value="Formate dehydrogenase/DMSO reductase, domains 1-3"/>
    <property type="match status" value="1"/>
</dbReference>
<comment type="caution">
    <text evidence="2">The sequence shown here is derived from an EMBL/GenBank/DDBJ whole genome shotgun (WGS) entry which is preliminary data.</text>
</comment>
<dbReference type="PANTHER" id="PTHR42783">
    <property type="entry name" value="GLUTAMATE SYNTHASE [NADPH] SMALL CHAIN"/>
    <property type="match status" value="1"/>
</dbReference>
<dbReference type="NCBIfam" id="TIGR04519">
    <property type="entry name" value="MoCo_extend_TAT"/>
    <property type="match status" value="1"/>
</dbReference>
<protein>
    <submittedName>
        <fullName evidence="2">Quinol:cytochrome c oxidoreductase iron-sulfur protein</fullName>
    </submittedName>
</protein>
<reference evidence="2 3" key="1">
    <citation type="submission" date="2019-02" db="EMBL/GenBank/DDBJ databases">
        <title>Genomic Encyclopedia of Type Strains, Phase IV (KMG-IV): sequencing the most valuable type-strain genomes for metagenomic binning, comparative biology and taxonomic classification.</title>
        <authorList>
            <person name="Goeker M."/>
        </authorList>
    </citation>
    <scope>NUCLEOTIDE SEQUENCE [LARGE SCALE GENOMIC DNA]</scope>
    <source>
        <strain evidence="2 3">DSM 18116</strain>
    </source>
</reference>
<gene>
    <name evidence="2" type="ORF">EV199_3845</name>
</gene>
<feature type="domain" description="4Fe-4S ferredoxin-type" evidence="1">
    <location>
        <begin position="866"/>
        <end position="895"/>
    </location>
</feature>
<accession>A0A4Q7MSX7</accession>
<dbReference type="Proteomes" id="UP000293874">
    <property type="component" value="Unassembled WGS sequence"/>
</dbReference>
<proteinExistence type="predicted"/>
<evidence type="ECO:0000313" key="3">
    <source>
        <dbReference type="Proteomes" id="UP000293874"/>
    </source>
</evidence>
<dbReference type="RefSeq" id="WP_130542397.1">
    <property type="nucleotide sequence ID" value="NZ_SGXA01000002.1"/>
</dbReference>
<evidence type="ECO:0000313" key="2">
    <source>
        <dbReference type="EMBL" id="RZS71932.1"/>
    </source>
</evidence>
<dbReference type="Pfam" id="PF13247">
    <property type="entry name" value="Fer4_11"/>
    <property type="match status" value="1"/>
</dbReference>
<dbReference type="CDD" id="cd10551">
    <property type="entry name" value="PsrB"/>
    <property type="match status" value="1"/>
</dbReference>
<dbReference type="InterPro" id="IPR017896">
    <property type="entry name" value="4Fe4S_Fe-S-bd"/>
</dbReference>
<evidence type="ECO:0000259" key="1">
    <source>
        <dbReference type="PROSITE" id="PS51379"/>
    </source>
</evidence>